<name>A0A8S3FCJ0_9BILA</name>
<gene>
    <name evidence="1" type="ORF">BYL167_LOCUS65839</name>
</gene>
<dbReference type="Proteomes" id="UP000681967">
    <property type="component" value="Unassembled WGS sequence"/>
</dbReference>
<reference evidence="1" key="1">
    <citation type="submission" date="2021-02" db="EMBL/GenBank/DDBJ databases">
        <authorList>
            <person name="Nowell W R."/>
        </authorList>
    </citation>
    <scope>NUCLEOTIDE SEQUENCE</scope>
</reference>
<accession>A0A8S3FCJ0</accession>
<feature type="non-terminal residue" evidence="1">
    <location>
        <position position="1"/>
    </location>
</feature>
<evidence type="ECO:0000313" key="2">
    <source>
        <dbReference type="Proteomes" id="UP000681967"/>
    </source>
</evidence>
<comment type="caution">
    <text evidence="1">The sequence shown here is derived from an EMBL/GenBank/DDBJ whole genome shotgun (WGS) entry which is preliminary data.</text>
</comment>
<sequence>PGCVEFNFTSDRHDPKERINFGQLKKLQNMWRHVGQRPGCVEFNSASGGATVTHLIDSYRAERIETMSSPGTHEKCSGELSRLLLECR</sequence>
<organism evidence="1 2">
    <name type="scientific">Rotaria magnacalcarata</name>
    <dbReference type="NCBI Taxonomy" id="392030"/>
    <lineage>
        <taxon>Eukaryota</taxon>
        <taxon>Metazoa</taxon>
        <taxon>Spiralia</taxon>
        <taxon>Gnathifera</taxon>
        <taxon>Rotifera</taxon>
        <taxon>Eurotatoria</taxon>
        <taxon>Bdelloidea</taxon>
        <taxon>Philodinida</taxon>
        <taxon>Philodinidae</taxon>
        <taxon>Rotaria</taxon>
    </lineage>
</organism>
<protein>
    <submittedName>
        <fullName evidence="1">Uncharacterized protein</fullName>
    </submittedName>
</protein>
<proteinExistence type="predicted"/>
<dbReference type="AlphaFoldDB" id="A0A8S3FCJ0"/>
<dbReference type="EMBL" id="CAJOBH010241838">
    <property type="protein sequence ID" value="CAF5112070.1"/>
    <property type="molecule type" value="Genomic_DNA"/>
</dbReference>
<evidence type="ECO:0000313" key="1">
    <source>
        <dbReference type="EMBL" id="CAF5112070.1"/>
    </source>
</evidence>